<proteinExistence type="predicted"/>
<dbReference type="AlphaFoldDB" id="A0A8B9F6J1"/>
<evidence type="ECO:0000256" key="1">
    <source>
        <dbReference type="SAM" id="MobiDB-lite"/>
    </source>
</evidence>
<evidence type="ECO:0000313" key="3">
    <source>
        <dbReference type="Proteomes" id="UP000694522"/>
    </source>
</evidence>
<name>A0A8B9F6J1_9PSIT</name>
<dbReference type="GO" id="GO:0005737">
    <property type="term" value="C:cytoplasm"/>
    <property type="evidence" value="ECO:0007669"/>
    <property type="project" value="InterPro"/>
</dbReference>
<keyword evidence="3" id="KW-1185">Reference proteome</keyword>
<reference evidence="2" key="2">
    <citation type="submission" date="2025-09" db="UniProtKB">
        <authorList>
            <consortium name="Ensembl"/>
        </authorList>
    </citation>
    <scope>IDENTIFICATION</scope>
</reference>
<dbReference type="PANTHER" id="PTHR14731">
    <property type="entry name" value="BRAIN AND ACUTE LEUKEMIA CYTOPLASMIC PROTEIN"/>
    <property type="match status" value="1"/>
</dbReference>
<feature type="compositionally biased region" description="Polar residues" evidence="1">
    <location>
        <begin position="25"/>
        <end position="36"/>
    </location>
</feature>
<dbReference type="PANTHER" id="PTHR14731:SF0">
    <property type="entry name" value="BRAIN AND ACUTE LEUKEMIA CYTOPLASMIC PROTEIN"/>
    <property type="match status" value="1"/>
</dbReference>
<protein>
    <submittedName>
        <fullName evidence="2">BAALC binder of MAP3K1 and KLF4</fullName>
    </submittedName>
</protein>
<accession>A0A8B9F6J1</accession>
<organism evidence="2 3">
    <name type="scientific">Amazona collaria</name>
    <name type="common">yellow-billed parrot</name>
    <dbReference type="NCBI Taxonomy" id="241587"/>
    <lineage>
        <taxon>Eukaryota</taxon>
        <taxon>Metazoa</taxon>
        <taxon>Chordata</taxon>
        <taxon>Craniata</taxon>
        <taxon>Vertebrata</taxon>
        <taxon>Euteleostomi</taxon>
        <taxon>Archelosauria</taxon>
        <taxon>Archosauria</taxon>
        <taxon>Dinosauria</taxon>
        <taxon>Saurischia</taxon>
        <taxon>Theropoda</taxon>
        <taxon>Coelurosauria</taxon>
        <taxon>Aves</taxon>
        <taxon>Neognathae</taxon>
        <taxon>Neoaves</taxon>
        <taxon>Telluraves</taxon>
        <taxon>Australaves</taxon>
        <taxon>Psittaciformes</taxon>
        <taxon>Psittacidae</taxon>
        <taxon>Amazona</taxon>
    </lineage>
</organism>
<evidence type="ECO:0000313" key="2">
    <source>
        <dbReference type="Ensembl" id="ENSACOP00000005510.1"/>
    </source>
</evidence>
<sequence>MGCGGSRADAIEPRYYESWTRETESTWLTNTDSESPPQEGGSAETGGPRPGLLEDGKSAQTAVTAASATAGTLNTEKRNNCGSQCVNPMVHGTGATTQRQNGFRTAEVRVSLCSLTLRSSFNQVKLIFITNFLAAVKLYLMP</sequence>
<dbReference type="Proteomes" id="UP000694522">
    <property type="component" value="Unplaced"/>
</dbReference>
<dbReference type="InterPro" id="IPR009728">
    <property type="entry name" value="BAALC"/>
</dbReference>
<feature type="region of interest" description="Disordered" evidence="1">
    <location>
        <begin position="1"/>
        <end position="78"/>
    </location>
</feature>
<dbReference type="Ensembl" id="ENSACOT00000005715.1">
    <property type="protein sequence ID" value="ENSACOP00000005510.1"/>
    <property type="gene ID" value="ENSACOG00000003900.1"/>
</dbReference>
<reference evidence="2" key="1">
    <citation type="submission" date="2025-08" db="UniProtKB">
        <authorList>
            <consortium name="Ensembl"/>
        </authorList>
    </citation>
    <scope>IDENTIFICATION</scope>
</reference>
<feature type="compositionally biased region" description="Low complexity" evidence="1">
    <location>
        <begin position="59"/>
        <end position="72"/>
    </location>
</feature>
<feature type="compositionally biased region" description="Basic and acidic residues" evidence="1">
    <location>
        <begin position="9"/>
        <end position="24"/>
    </location>
</feature>
<dbReference type="Pfam" id="PF06989">
    <property type="entry name" value="BAALC_N"/>
    <property type="match status" value="1"/>
</dbReference>